<evidence type="ECO:0000313" key="10">
    <source>
        <dbReference type="Proteomes" id="UP000663879"/>
    </source>
</evidence>
<evidence type="ECO:0000259" key="8">
    <source>
        <dbReference type="PROSITE" id="PS50237"/>
    </source>
</evidence>
<dbReference type="CDD" id="cd00078">
    <property type="entry name" value="HECTc"/>
    <property type="match status" value="1"/>
</dbReference>
<feature type="repeat" description="RCC1" evidence="7">
    <location>
        <begin position="153"/>
        <end position="204"/>
    </location>
</feature>
<keyword evidence="3" id="KW-0808">Transferase</keyword>
<dbReference type="FunFam" id="3.30.2410.10:FF:000003">
    <property type="entry name" value="probable E3 ubiquitin-protein ligase HERC4 isoform X1"/>
    <property type="match status" value="1"/>
</dbReference>
<keyword evidence="2" id="KW-0963">Cytoplasm</keyword>
<evidence type="ECO:0000313" key="9">
    <source>
        <dbReference type="EMBL" id="CAF0899623.1"/>
    </source>
</evidence>
<evidence type="ECO:0000256" key="7">
    <source>
        <dbReference type="PROSITE-ProRule" id="PRU00235"/>
    </source>
</evidence>
<evidence type="ECO:0000256" key="3">
    <source>
        <dbReference type="ARBA" id="ARBA00022679"/>
    </source>
</evidence>
<evidence type="ECO:0000256" key="2">
    <source>
        <dbReference type="ARBA" id="ARBA00022490"/>
    </source>
</evidence>
<dbReference type="InterPro" id="IPR000408">
    <property type="entry name" value="Reg_chr_condens"/>
</dbReference>
<dbReference type="AlphaFoldDB" id="A0A813ZKF6"/>
<feature type="active site" description="Glycyl thioester intermediate" evidence="6">
    <location>
        <position position="1031"/>
    </location>
</feature>
<dbReference type="PROSITE" id="PS50012">
    <property type="entry name" value="RCC1_3"/>
    <property type="match status" value="7"/>
</dbReference>
<keyword evidence="5 6" id="KW-0833">Ubl conjugation pathway</keyword>
<proteinExistence type="predicted"/>
<sequence>MLCWGSTRNGQLGLGGIEEEIIFSPTPNKFFEKKARLKQIACGYNHTLFLLEDGTVYSCGNNDYEQLGHEGPRKRPEQILALETQIIKTIGAGHSFSLALNNKGQLFCWGAVGGTAENDLFFSKPTHVKTIGDSPIIQIACGYYHFLMLTEDGKVYVCGLNDYGQLGLGNKSPTSTPIYLKSIQGIPIEQIACGAHHSLILTVSGNIFSFGRNDCGQLGFGDTVNRLFPMNLKSINNLKPCYISCGENFTAVLTTDGGVFTFGAGMYGQLGHNNFSHEYLPKKIVDLMGSEITQIACGRCHMIVYSSSSNKIYTYGLAGSGQLGNGTNLNKSSPCVVNLNFANPKNPSQTSECKNYLYSICAGGDQTFLITTPITDNISPLDFRKILEKSHILTVNMVEEFENRPLTIAKAKQSKIAVLNPSQLRSVQTAFASASCLNASFLDQNLHYTTSNRYPGIDLAKAKSIFNIITSLNDDYLKEVIVERLTYLFQNLPDSPPSIEALRLYVTIPFLAEFEKLTAQDDTNIHSLLFAYAQSINKLKKEAAGRVLDYWFAWTGVEFFRKLITAYKNIVINILNQRDMIVSDSELLRRQNFLKSSMIFLQKLHKINLEFREIVPYDMFYIPDLIDKVDVKKDYFEWLRRKTLKHSYQVFNLIDLGSDSTVIFCDYPFVFDARAKTLLLQTDAELQMQFALNEAVHQNITSLFSSSVEPVNPLLTLFVRRDHIVQDTLNQLSKQKRDELKKPLKVMFIGEDAYDAGGVKKEFFMLLIREILDLKYGMFTYYDESHQIWFNDQTLEGEEMYILIGELCGLAIYNSIIIDLPFPLALYKKLLKEQPTLQDMYALSPSVAKGLDDLLKYTGDDFESVFDLTFEITRQRYDQNINIELIPGGSNIPVTKDNVKQYVNAYIDYIFNKSVEKPFQAFNIGFHRVCGSKVLELFHPSELMSMVIGNQNYDFEELEKNTEYKGDYNQDHPVIKMFWKVFHSFSLEQKKKFLLYLTGTDRIPILGMKRVKLCIQSTKGGDSYFPVAHTCFNLLDLPMYSSEELMRDRLLVAIEHNAGFTIV</sequence>
<dbReference type="SUPFAM" id="SSF50985">
    <property type="entry name" value="RCC1/BLIP-II"/>
    <property type="match status" value="1"/>
</dbReference>
<dbReference type="FunFam" id="3.30.2160.10:FF:000004">
    <property type="entry name" value="probable E3 ubiquitin-protein ligase HERC4 isoform X1"/>
    <property type="match status" value="1"/>
</dbReference>
<dbReference type="GO" id="GO:0005737">
    <property type="term" value="C:cytoplasm"/>
    <property type="evidence" value="ECO:0007669"/>
    <property type="project" value="UniProtKB-SubCell"/>
</dbReference>
<dbReference type="PROSITE" id="PS00626">
    <property type="entry name" value="RCC1_2"/>
    <property type="match status" value="1"/>
</dbReference>
<feature type="repeat" description="RCC1" evidence="7">
    <location>
        <begin position="310"/>
        <end position="373"/>
    </location>
</feature>
<dbReference type="OrthoDB" id="8068875at2759"/>
<dbReference type="InterPro" id="IPR058923">
    <property type="entry name" value="RCC1-like_dom"/>
</dbReference>
<dbReference type="GO" id="GO:0004842">
    <property type="term" value="F:ubiquitin-protein transferase activity"/>
    <property type="evidence" value="ECO:0007669"/>
    <property type="project" value="InterPro"/>
</dbReference>
<feature type="domain" description="HECT" evidence="8">
    <location>
        <begin position="736"/>
        <end position="1063"/>
    </location>
</feature>
<comment type="subcellular location">
    <subcellularLocation>
        <location evidence="1">Cytoplasm</location>
    </subcellularLocation>
</comment>
<evidence type="ECO:0000256" key="5">
    <source>
        <dbReference type="ARBA" id="ARBA00022786"/>
    </source>
</evidence>
<dbReference type="PANTHER" id="PTHR45622">
    <property type="entry name" value="UBIQUITIN-PROTEIN LIGASE E3A-RELATED"/>
    <property type="match status" value="1"/>
</dbReference>
<feature type="repeat" description="RCC1" evidence="7">
    <location>
        <begin position="54"/>
        <end position="103"/>
    </location>
</feature>
<name>A0A813ZKF6_9BILA</name>
<dbReference type="Pfam" id="PF00632">
    <property type="entry name" value="HECT"/>
    <property type="match status" value="1"/>
</dbReference>
<feature type="repeat" description="RCC1" evidence="7">
    <location>
        <begin position="205"/>
        <end position="256"/>
    </location>
</feature>
<feature type="repeat" description="RCC1" evidence="7">
    <location>
        <begin position="257"/>
        <end position="308"/>
    </location>
</feature>
<comment type="caution">
    <text evidence="9">The sequence shown here is derived from an EMBL/GenBank/DDBJ whole genome shotgun (WGS) entry which is preliminary data.</text>
</comment>
<feature type="repeat" description="RCC1" evidence="7">
    <location>
        <begin position="104"/>
        <end position="152"/>
    </location>
</feature>
<dbReference type="PANTHER" id="PTHR45622:SF76">
    <property type="entry name" value="HECT AND RLD DOMAIN CONTAINING E3 UBIQUITIN LIGASE 4, ISOFORM C"/>
    <property type="match status" value="1"/>
</dbReference>
<dbReference type="SUPFAM" id="SSF56204">
    <property type="entry name" value="Hect, E3 ligase catalytic domain"/>
    <property type="match status" value="1"/>
</dbReference>
<dbReference type="InterPro" id="IPR000569">
    <property type="entry name" value="HECT_dom"/>
</dbReference>
<gene>
    <name evidence="9" type="ORF">OXX778_LOCUS11331</name>
</gene>
<dbReference type="SMART" id="SM00119">
    <property type="entry name" value="HECTc"/>
    <property type="match status" value="1"/>
</dbReference>
<evidence type="ECO:0000256" key="6">
    <source>
        <dbReference type="PROSITE-ProRule" id="PRU00104"/>
    </source>
</evidence>
<organism evidence="9 10">
    <name type="scientific">Brachionus calyciflorus</name>
    <dbReference type="NCBI Taxonomy" id="104777"/>
    <lineage>
        <taxon>Eukaryota</taxon>
        <taxon>Metazoa</taxon>
        <taxon>Spiralia</taxon>
        <taxon>Gnathifera</taxon>
        <taxon>Rotifera</taxon>
        <taxon>Eurotatoria</taxon>
        <taxon>Monogononta</taxon>
        <taxon>Pseudotrocha</taxon>
        <taxon>Ploima</taxon>
        <taxon>Brachionidae</taxon>
        <taxon>Brachionus</taxon>
    </lineage>
</organism>
<protein>
    <recommendedName>
        <fullName evidence="8">HECT domain-containing protein</fullName>
    </recommendedName>
</protein>
<dbReference type="InterPro" id="IPR051709">
    <property type="entry name" value="Ub-ligase/GTPase-reg"/>
</dbReference>
<dbReference type="Proteomes" id="UP000663879">
    <property type="component" value="Unassembled WGS sequence"/>
</dbReference>
<dbReference type="Gene3D" id="3.30.2410.10">
    <property type="entry name" value="Hect, E3 ligase catalytic domain"/>
    <property type="match status" value="1"/>
</dbReference>
<dbReference type="Gene3D" id="3.90.1750.10">
    <property type="entry name" value="Hect, E3 ligase catalytic domains"/>
    <property type="match status" value="1"/>
</dbReference>
<dbReference type="EMBL" id="CAJNOC010001905">
    <property type="protein sequence ID" value="CAF0899623.1"/>
    <property type="molecule type" value="Genomic_DNA"/>
</dbReference>
<feature type="repeat" description="RCC1" evidence="7">
    <location>
        <begin position="1"/>
        <end position="53"/>
    </location>
</feature>
<accession>A0A813ZKF6</accession>
<evidence type="ECO:0000256" key="1">
    <source>
        <dbReference type="ARBA" id="ARBA00004496"/>
    </source>
</evidence>
<dbReference type="Pfam" id="PF25390">
    <property type="entry name" value="WD40_RLD"/>
    <property type="match status" value="1"/>
</dbReference>
<dbReference type="PRINTS" id="PR00633">
    <property type="entry name" value="RCCNDNSATION"/>
</dbReference>
<dbReference type="InterPro" id="IPR035983">
    <property type="entry name" value="Hect_E3_ubiquitin_ligase"/>
</dbReference>
<dbReference type="PROSITE" id="PS50237">
    <property type="entry name" value="HECT"/>
    <property type="match status" value="1"/>
</dbReference>
<keyword evidence="10" id="KW-1185">Reference proteome</keyword>
<reference evidence="9" key="1">
    <citation type="submission" date="2021-02" db="EMBL/GenBank/DDBJ databases">
        <authorList>
            <person name="Nowell W R."/>
        </authorList>
    </citation>
    <scope>NUCLEOTIDE SEQUENCE</scope>
    <source>
        <strain evidence="9">Ploen Becks lab</strain>
    </source>
</reference>
<keyword evidence="4" id="KW-0677">Repeat</keyword>
<dbReference type="Gene3D" id="3.30.2160.10">
    <property type="entry name" value="Hect, E3 ligase catalytic domain"/>
    <property type="match status" value="1"/>
</dbReference>
<dbReference type="InterPro" id="IPR009091">
    <property type="entry name" value="RCC1/BLIP-II"/>
</dbReference>
<evidence type="ECO:0000256" key="4">
    <source>
        <dbReference type="ARBA" id="ARBA00022737"/>
    </source>
</evidence>
<dbReference type="Gene3D" id="2.130.10.30">
    <property type="entry name" value="Regulator of chromosome condensation 1/beta-lactamase-inhibitor protein II"/>
    <property type="match status" value="2"/>
</dbReference>